<organism evidence="2">
    <name type="scientific">Plasmopara viticola lesion associated Partiti-like 1</name>
    <dbReference type="NCBI Taxonomy" id="2689983"/>
    <lineage>
        <taxon>Viruses</taxon>
        <taxon>Riboviria</taxon>
        <taxon>Orthornavirae</taxon>
        <taxon>Pisuviricota</taxon>
        <taxon>Duplopiviricetes</taxon>
        <taxon>Durnavirales</taxon>
        <taxon>Partitiviridae</taxon>
    </lineage>
</organism>
<reference evidence="2" key="1">
    <citation type="journal article" date="2020" name="Virus Evol.">
        <title>Analysis of the virome associated to grapevine downy mildew lesions reveals new mycovirus lineages.</title>
        <authorList>
            <person name="Chiapello M."/>
            <person name="Rodriguez-Romero J."/>
            <person name="Ayllon M.A."/>
            <person name="Turina M."/>
        </authorList>
    </citation>
    <scope>NUCLEOTIDE SEQUENCE</scope>
    <source>
        <strain evidence="2">DMG-G_DN41233</strain>
    </source>
</reference>
<evidence type="ECO:0000256" key="1">
    <source>
        <dbReference type="SAM" id="MobiDB-lite"/>
    </source>
</evidence>
<dbReference type="GO" id="GO:0019028">
    <property type="term" value="C:viral capsid"/>
    <property type="evidence" value="ECO:0007669"/>
    <property type="project" value="UniProtKB-KW"/>
</dbReference>
<proteinExistence type="predicted"/>
<name>A0A6B9KAM2_9VIRU</name>
<keyword evidence="2" id="KW-0167">Capsid protein</keyword>
<sequence>MADANIPPMTTEEKELIFKARKNNSKPKGKRPPKGKVKVVAPEGSGLPDTPPLAEEIPISGWGTSFSMAQRPIDTPRPRFTVSANPFLDLVDQEWLHLRTVFSKETKDLPRSVFRYYNMILWWRRVLELKTQNSYFINVDEQMFLHRVGDLNDLQVSSHIAQYLKAMGNFSLSTDKFFFDALSISREMNAEGYFVDETNGDVRVNQFWLYYDLPCMRIFRDAICVELDRTRSRRSNASEPLPTVWDGFTPPNSHRVPTTNILGYGGSVVGDINRVPFPSNSAISAVSSLGWNYTNGVTVIPSDCNSVFWLSPSTMKFVSDIIEKSQKLKSYSIDKVFKSNDGNAVQAAFLKFDIPEGLSDYLGRYSFLQQQMLQSREKQADTMLVPGFDFGFRTNVGLVFDHRDVNGNPVYHQRSSAQPWKFVDDVTNPTVYFDPAGNALQNINEVYSFGESAILHAARKTTASWRRADVLPVTVTE</sequence>
<accession>A0A6B9KAM2</accession>
<evidence type="ECO:0000313" key="2">
    <source>
        <dbReference type="EMBL" id="QGZ98412.1"/>
    </source>
</evidence>
<keyword evidence="2" id="KW-0946">Virion</keyword>
<dbReference type="EMBL" id="MN552381">
    <property type="protein sequence ID" value="QGZ98412.1"/>
    <property type="molecule type" value="Genomic_RNA"/>
</dbReference>
<feature type="compositionally biased region" description="Basic residues" evidence="1">
    <location>
        <begin position="19"/>
        <end position="37"/>
    </location>
</feature>
<feature type="region of interest" description="Disordered" evidence="1">
    <location>
        <begin position="1"/>
        <end position="54"/>
    </location>
</feature>
<protein>
    <submittedName>
        <fullName evidence="2">Coat protein</fullName>
    </submittedName>
</protein>